<accession>A0ABQ6VAE3</accession>
<keyword evidence="2" id="KW-1185">Reference proteome</keyword>
<gene>
    <name evidence="1" type="ORF">F6A08_06030</name>
</gene>
<proteinExistence type="predicted"/>
<dbReference type="RefSeq" id="WP_151458901.1">
    <property type="nucleotide sequence ID" value="NZ_WAAO01000001.1"/>
</dbReference>
<evidence type="ECO:0008006" key="3">
    <source>
        <dbReference type="Google" id="ProtNLM"/>
    </source>
</evidence>
<protein>
    <recommendedName>
        <fullName evidence="3">SbsA Ig-like domain-containing protein</fullName>
    </recommendedName>
</protein>
<comment type="caution">
    <text evidence="1">The sequence shown here is derived from an EMBL/GenBank/DDBJ whole genome shotgun (WGS) entry which is preliminary data.</text>
</comment>
<evidence type="ECO:0000313" key="2">
    <source>
        <dbReference type="Proteomes" id="UP000478836"/>
    </source>
</evidence>
<sequence>MALVKGNVATFGLESISLASAELRFIPSSMAVTGTKYLLSSRPVPVTVAADGSGAFSVNLMPSDATRPSIYYMIQLEALDAAGNFTTLEFPDWKLYVPADGGDIAALLATSLLTNAGMVWVDEDPPENPAARTGWLVTDPESADYGWYMEWEN</sequence>
<dbReference type="EMBL" id="WAAO01000001">
    <property type="protein sequence ID" value="KAB1867343.1"/>
    <property type="molecule type" value="Genomic_DNA"/>
</dbReference>
<name>A0ABQ6VAE3_9MICO</name>
<dbReference type="GeneID" id="77476000"/>
<organism evidence="1 2">
    <name type="scientific">Microbacterium algeriense</name>
    <dbReference type="NCBI Taxonomy" id="2615184"/>
    <lineage>
        <taxon>Bacteria</taxon>
        <taxon>Bacillati</taxon>
        <taxon>Actinomycetota</taxon>
        <taxon>Actinomycetes</taxon>
        <taxon>Micrococcales</taxon>
        <taxon>Microbacteriaceae</taxon>
        <taxon>Microbacterium</taxon>
    </lineage>
</organism>
<reference evidence="2" key="1">
    <citation type="submission" date="2019-09" db="EMBL/GenBank/DDBJ databases">
        <title>Whole genome sequencing of Microbacterium maritypicum.</title>
        <authorList>
            <person name="Lenchi N."/>
        </authorList>
    </citation>
    <scope>NUCLEOTIDE SEQUENCE [LARGE SCALE GENOMIC DNA]</scope>
    <source>
        <strain evidence="2">G1</strain>
    </source>
</reference>
<dbReference type="Proteomes" id="UP000478836">
    <property type="component" value="Unassembled WGS sequence"/>
</dbReference>
<evidence type="ECO:0000313" key="1">
    <source>
        <dbReference type="EMBL" id="KAB1867343.1"/>
    </source>
</evidence>